<proteinExistence type="predicted"/>
<accession>A0AAV1UED0</accession>
<dbReference type="Proteomes" id="UP001162060">
    <property type="component" value="Unassembled WGS sequence"/>
</dbReference>
<comment type="caution">
    <text evidence="1">The sequence shown here is derived from an EMBL/GenBank/DDBJ whole genome shotgun (WGS) entry which is preliminary data.</text>
</comment>
<reference evidence="1" key="1">
    <citation type="submission" date="2024-01" db="EMBL/GenBank/DDBJ databases">
        <authorList>
            <person name="Webb A."/>
        </authorList>
    </citation>
    <scope>NUCLEOTIDE SEQUENCE</scope>
    <source>
        <strain evidence="1">Pm1</strain>
    </source>
</reference>
<organism evidence="1 2">
    <name type="scientific">Peronospora matthiolae</name>
    <dbReference type="NCBI Taxonomy" id="2874970"/>
    <lineage>
        <taxon>Eukaryota</taxon>
        <taxon>Sar</taxon>
        <taxon>Stramenopiles</taxon>
        <taxon>Oomycota</taxon>
        <taxon>Peronosporomycetes</taxon>
        <taxon>Peronosporales</taxon>
        <taxon>Peronosporaceae</taxon>
        <taxon>Peronospora</taxon>
    </lineage>
</organism>
<dbReference type="EMBL" id="CAKLBY020000192">
    <property type="protein sequence ID" value="CAK7932941.1"/>
    <property type="molecule type" value="Genomic_DNA"/>
</dbReference>
<protein>
    <submittedName>
        <fullName evidence="1">Uncharacterized protein</fullName>
    </submittedName>
</protein>
<evidence type="ECO:0000313" key="2">
    <source>
        <dbReference type="Proteomes" id="UP001162060"/>
    </source>
</evidence>
<name>A0AAV1UED0_9STRA</name>
<dbReference type="AlphaFoldDB" id="A0AAV1UED0"/>
<gene>
    <name evidence="1" type="ORF">PM001_LOCUS18091</name>
</gene>
<evidence type="ECO:0000313" key="1">
    <source>
        <dbReference type="EMBL" id="CAK7932941.1"/>
    </source>
</evidence>
<sequence length="85" mass="9662">MFSAASEEEKPTRDNEEEILKLNDFIGYLKEFKKRDPSHYGAVVIKLLASASLEKVSDVVVCQMAFLPGKPLSGRRFQDLQILFQ</sequence>